<evidence type="ECO:0000313" key="3">
    <source>
        <dbReference type="Proteomes" id="UP000555448"/>
    </source>
</evidence>
<proteinExistence type="predicted"/>
<feature type="region of interest" description="Disordered" evidence="1">
    <location>
        <begin position="1"/>
        <end position="24"/>
    </location>
</feature>
<comment type="caution">
    <text evidence="2">The sequence shown here is derived from an EMBL/GenBank/DDBJ whole genome shotgun (WGS) entry which is preliminary data.</text>
</comment>
<dbReference type="RefSeq" id="WP_184242087.1">
    <property type="nucleotide sequence ID" value="NZ_JACHLR010000001.1"/>
</dbReference>
<accession>A0A7W7K684</accession>
<dbReference type="AlphaFoldDB" id="A0A7W7K684"/>
<reference evidence="2 3" key="1">
    <citation type="submission" date="2020-08" db="EMBL/GenBank/DDBJ databases">
        <title>Functional genomics of gut bacteria from endangered species of beetles.</title>
        <authorList>
            <person name="Carlos-Shanley C."/>
        </authorList>
    </citation>
    <scope>NUCLEOTIDE SEQUENCE [LARGE SCALE GENOMIC DNA]</scope>
    <source>
        <strain evidence="2 3">S00245</strain>
    </source>
</reference>
<dbReference type="EMBL" id="JACHLR010000001">
    <property type="protein sequence ID" value="MBB4857020.1"/>
    <property type="molecule type" value="Genomic_DNA"/>
</dbReference>
<evidence type="ECO:0000256" key="1">
    <source>
        <dbReference type="SAM" id="MobiDB-lite"/>
    </source>
</evidence>
<protein>
    <submittedName>
        <fullName evidence="2">Uncharacterized protein</fullName>
    </submittedName>
</protein>
<gene>
    <name evidence="2" type="ORF">HNO88_000317</name>
</gene>
<sequence length="151" mass="15805">MAEKTGAAVGTATSRYALEDHQHPRLTSTTVTTIASGNTVAVEFTRPFLNEPGIVYEELPPTASTTTPAAGDTAASAQPTQSKVIAWTKGPTTLLPNALATDFTGCTLRVWKAQTVPQNLVTLLLGSVFNLFAASVVGTRFSIIAVARSDV</sequence>
<evidence type="ECO:0000313" key="2">
    <source>
        <dbReference type="EMBL" id="MBB4857020.1"/>
    </source>
</evidence>
<name>A0A7W7K684_9SPHN</name>
<dbReference type="Proteomes" id="UP000555448">
    <property type="component" value="Unassembled WGS sequence"/>
</dbReference>
<organism evidence="2 3">
    <name type="scientific">Novosphingobium chloroacetimidivorans</name>
    <dbReference type="NCBI Taxonomy" id="1428314"/>
    <lineage>
        <taxon>Bacteria</taxon>
        <taxon>Pseudomonadati</taxon>
        <taxon>Pseudomonadota</taxon>
        <taxon>Alphaproteobacteria</taxon>
        <taxon>Sphingomonadales</taxon>
        <taxon>Sphingomonadaceae</taxon>
        <taxon>Novosphingobium</taxon>
    </lineage>
</organism>
<keyword evidence="3" id="KW-1185">Reference proteome</keyword>